<dbReference type="EMBL" id="CP138335">
    <property type="protein sequence ID" value="XBW07822.1"/>
    <property type="molecule type" value="Genomic_DNA"/>
</dbReference>
<reference evidence="2" key="1">
    <citation type="submission" date="2023-11" db="EMBL/GenBank/DDBJ databases">
        <title>Scrofimicrobium hongkongense sp. nov., isolated from a patient with peritonitis.</title>
        <authorList>
            <person name="Lao H.Y."/>
            <person name="Wong A.Y.P."/>
            <person name="Ng T.L."/>
            <person name="Wong R.Y.L."/>
            <person name="Yau M.C.Y."/>
            <person name="Lam J.Y.W."/>
            <person name="Siu G.K.H."/>
        </authorList>
    </citation>
    <scope>NUCLEOTIDE SEQUENCE</scope>
    <source>
        <strain evidence="2">R131</strain>
    </source>
</reference>
<dbReference type="RefSeq" id="WP_350258023.1">
    <property type="nucleotide sequence ID" value="NZ_CP138335.1"/>
</dbReference>
<protein>
    <recommendedName>
        <fullName evidence="3">Lipoprotein</fullName>
    </recommendedName>
</protein>
<evidence type="ECO:0000313" key="2">
    <source>
        <dbReference type="EMBL" id="XBW07822.1"/>
    </source>
</evidence>
<gene>
    <name evidence="2" type="ORF">SAC06_09280</name>
</gene>
<feature type="signal peptide" evidence="1">
    <location>
        <begin position="1"/>
        <end position="20"/>
    </location>
</feature>
<proteinExistence type="predicted"/>
<feature type="chain" id="PRO_5043526461" description="Lipoprotein" evidence="1">
    <location>
        <begin position="21"/>
        <end position="134"/>
    </location>
</feature>
<keyword evidence="1" id="KW-0732">Signal</keyword>
<name>A0AAU7V6Z7_9ACTO</name>
<dbReference type="AlphaFoldDB" id="A0AAU7V6Z7"/>
<evidence type="ECO:0008006" key="3">
    <source>
        <dbReference type="Google" id="ProtNLM"/>
    </source>
</evidence>
<evidence type="ECO:0000256" key="1">
    <source>
        <dbReference type="SAM" id="SignalP"/>
    </source>
</evidence>
<dbReference type="KEGG" id="sapp:SAC06_09280"/>
<organism evidence="2">
    <name type="scientific">Scrofimicrobium appendicitidis</name>
    <dbReference type="NCBI Taxonomy" id="3079930"/>
    <lineage>
        <taxon>Bacteria</taxon>
        <taxon>Bacillati</taxon>
        <taxon>Actinomycetota</taxon>
        <taxon>Actinomycetes</taxon>
        <taxon>Actinomycetales</taxon>
        <taxon>Actinomycetaceae</taxon>
        <taxon>Scrofimicrobium</taxon>
    </lineage>
</organism>
<accession>A0AAU7V6Z7</accession>
<dbReference type="PROSITE" id="PS51257">
    <property type="entry name" value="PROKAR_LIPOPROTEIN"/>
    <property type="match status" value="1"/>
</dbReference>
<sequence length="134" mass="14056">MRTSKAWLLAPLVAAGLTLAACSSGQTPTEEAKAGPCSVTDPDSLPELTQADLEQAGELNFRACEGGQDTDVTITEEWFPLIATDGVDLPTQVTLSSDVQTPADCALTAEQVLVLELNGTLYRARSVACNQNSS</sequence>